<dbReference type="AlphaFoldDB" id="A0A1F6GK81"/>
<feature type="transmembrane region" description="Helical" evidence="4">
    <location>
        <begin position="378"/>
        <end position="404"/>
    </location>
</feature>
<name>A0A1F6GK81_9BACT</name>
<evidence type="ECO:0000256" key="3">
    <source>
        <dbReference type="ARBA" id="ARBA00022679"/>
    </source>
</evidence>
<dbReference type="PANTHER" id="PTHR43630">
    <property type="entry name" value="POLY-BETA-1,6-N-ACETYL-D-GLUCOSAMINE SYNTHASE"/>
    <property type="match status" value="1"/>
</dbReference>
<evidence type="ECO:0000313" key="5">
    <source>
        <dbReference type="EMBL" id="OGG98460.1"/>
    </source>
</evidence>
<dbReference type="GO" id="GO:0016757">
    <property type="term" value="F:glycosyltransferase activity"/>
    <property type="evidence" value="ECO:0007669"/>
    <property type="project" value="UniProtKB-KW"/>
</dbReference>
<comment type="similarity">
    <text evidence="1">Belongs to the glycosyltransferase 2 family.</text>
</comment>
<sequence>MPKILLIICLVFGFSFTFWSLVGLIRLLSESAKKNFLGRETKLTCSKKTAAPNFIDRFTPSTGNKVAVCMAAFNEESIIADSLQALKKIIAPAHIYVSSDGSVDRTAELARAEGCQVLEISANHGKADALVAAINHFRLCENYDFILFVDADTRLREDYLINGLPYFDDPKIAAVAGFARTQWQDNIFIAYRSRVWFTIQTFFRFGMTWKFTNVNMIIPGFASMYRAKALLDIDIAKPGLVIEDFNMTFELQKKKLGKIAHHQNITGYTQDPYSFKSYCKQIKRWNLGFWQTVKANGFWLSLFWVNLSVYLLEMLSAGLTFLILPSLISFSLSALFLGLISPEFYYWGIVILKYLLILFALDYLFTIITAIANNRPELLFYGPTMLFFRWLDAYYFFTTLFLAFNTKINSNGRWVPPERWPKEATPALNQ</sequence>
<dbReference type="Proteomes" id="UP000176968">
    <property type="component" value="Unassembled WGS sequence"/>
</dbReference>
<accession>A0A1F6GK81</accession>
<gene>
    <name evidence="5" type="ORF">A3E04_00180</name>
</gene>
<dbReference type="Pfam" id="PF13641">
    <property type="entry name" value="Glyco_tranf_2_3"/>
    <property type="match status" value="1"/>
</dbReference>
<keyword evidence="2" id="KW-0328">Glycosyltransferase</keyword>
<dbReference type="InterPro" id="IPR029044">
    <property type="entry name" value="Nucleotide-diphossugar_trans"/>
</dbReference>
<keyword evidence="4" id="KW-0472">Membrane</keyword>
<feature type="transmembrane region" description="Helical" evidence="4">
    <location>
        <begin position="318"/>
        <end position="339"/>
    </location>
</feature>
<keyword evidence="4" id="KW-0812">Transmembrane</keyword>
<feature type="transmembrane region" description="Helical" evidence="4">
    <location>
        <begin position="351"/>
        <end position="372"/>
    </location>
</feature>
<reference evidence="5 6" key="1">
    <citation type="journal article" date="2016" name="Nat. Commun.">
        <title>Thousands of microbial genomes shed light on interconnected biogeochemical processes in an aquifer system.</title>
        <authorList>
            <person name="Anantharaman K."/>
            <person name="Brown C.T."/>
            <person name="Hug L.A."/>
            <person name="Sharon I."/>
            <person name="Castelle C.J."/>
            <person name="Probst A.J."/>
            <person name="Thomas B.C."/>
            <person name="Singh A."/>
            <person name="Wilkins M.J."/>
            <person name="Karaoz U."/>
            <person name="Brodie E.L."/>
            <person name="Williams K.H."/>
            <person name="Hubbard S.S."/>
            <person name="Banfield J.F."/>
        </authorList>
    </citation>
    <scope>NUCLEOTIDE SEQUENCE [LARGE SCALE GENOMIC DNA]</scope>
</reference>
<evidence type="ECO:0000256" key="1">
    <source>
        <dbReference type="ARBA" id="ARBA00006739"/>
    </source>
</evidence>
<organism evidence="5 6">
    <name type="scientific">Candidatus Kuenenbacteria bacterium RIFCSPHIGHO2_12_FULL_42_14</name>
    <dbReference type="NCBI Taxonomy" id="1798563"/>
    <lineage>
        <taxon>Bacteria</taxon>
        <taxon>Candidatus Kueneniibacteriota</taxon>
    </lineage>
</organism>
<protein>
    <recommendedName>
        <fullName evidence="7">Glycosyltransferase 2-like domain-containing protein</fullName>
    </recommendedName>
</protein>
<keyword evidence="4" id="KW-1133">Transmembrane helix</keyword>
<evidence type="ECO:0000256" key="2">
    <source>
        <dbReference type="ARBA" id="ARBA00022676"/>
    </source>
</evidence>
<evidence type="ECO:0000256" key="4">
    <source>
        <dbReference type="SAM" id="Phobius"/>
    </source>
</evidence>
<dbReference type="CDD" id="cd06423">
    <property type="entry name" value="CESA_like"/>
    <property type="match status" value="1"/>
</dbReference>
<evidence type="ECO:0008006" key="7">
    <source>
        <dbReference type="Google" id="ProtNLM"/>
    </source>
</evidence>
<evidence type="ECO:0000313" key="6">
    <source>
        <dbReference type="Proteomes" id="UP000176968"/>
    </source>
</evidence>
<keyword evidence="3" id="KW-0808">Transferase</keyword>
<dbReference type="EMBL" id="MFMY01000064">
    <property type="protein sequence ID" value="OGG98460.1"/>
    <property type="molecule type" value="Genomic_DNA"/>
</dbReference>
<feature type="transmembrane region" description="Helical" evidence="4">
    <location>
        <begin position="293"/>
        <end position="312"/>
    </location>
</feature>
<proteinExistence type="inferred from homology"/>
<comment type="caution">
    <text evidence="5">The sequence shown here is derived from an EMBL/GenBank/DDBJ whole genome shotgun (WGS) entry which is preliminary data.</text>
</comment>
<dbReference type="PANTHER" id="PTHR43630:SF1">
    <property type="entry name" value="POLY-BETA-1,6-N-ACETYL-D-GLUCOSAMINE SYNTHASE"/>
    <property type="match status" value="1"/>
</dbReference>
<feature type="transmembrane region" description="Helical" evidence="4">
    <location>
        <begin position="6"/>
        <end position="29"/>
    </location>
</feature>
<dbReference type="SUPFAM" id="SSF53448">
    <property type="entry name" value="Nucleotide-diphospho-sugar transferases"/>
    <property type="match status" value="1"/>
</dbReference>
<dbReference type="Gene3D" id="3.90.550.10">
    <property type="entry name" value="Spore Coat Polysaccharide Biosynthesis Protein SpsA, Chain A"/>
    <property type="match status" value="1"/>
</dbReference>